<keyword evidence="8" id="KW-0460">Magnesium</keyword>
<evidence type="ECO:0000256" key="6">
    <source>
        <dbReference type="ARBA" id="ARBA00022723"/>
    </source>
</evidence>
<keyword evidence="4" id="KW-0285">Flavoprotein</keyword>
<keyword evidence="6" id="KW-0479">Metal-binding</keyword>
<comment type="cofactor">
    <cofactor evidence="1">
        <name>Mg(2+)</name>
        <dbReference type="ChEBI" id="CHEBI:18420"/>
    </cofactor>
</comment>
<protein>
    <recommendedName>
        <fullName evidence="3">FAD:protein FMN transferase</fullName>
        <ecNumber evidence="2">2.7.1.180</ecNumber>
    </recommendedName>
    <alternativeName>
        <fullName evidence="9">Flavin transferase</fullName>
    </alternativeName>
</protein>
<dbReference type="Pfam" id="PF02424">
    <property type="entry name" value="ApbE"/>
    <property type="match status" value="1"/>
</dbReference>
<evidence type="ECO:0000256" key="3">
    <source>
        <dbReference type="ARBA" id="ARBA00016337"/>
    </source>
</evidence>
<name>A0ABU1J7U4_9MICC</name>
<keyword evidence="5" id="KW-0808">Transferase</keyword>
<organism evidence="11 12">
    <name type="scientific">Arthrobacter russicus</name>
    <dbReference type="NCBI Taxonomy" id="172040"/>
    <lineage>
        <taxon>Bacteria</taxon>
        <taxon>Bacillati</taxon>
        <taxon>Actinomycetota</taxon>
        <taxon>Actinomycetes</taxon>
        <taxon>Micrococcales</taxon>
        <taxon>Micrococcaceae</taxon>
        <taxon>Arthrobacter</taxon>
    </lineage>
</organism>
<evidence type="ECO:0000256" key="5">
    <source>
        <dbReference type="ARBA" id="ARBA00022679"/>
    </source>
</evidence>
<comment type="catalytic activity">
    <reaction evidence="10">
        <text>L-threonyl-[protein] + FAD = FMN-L-threonyl-[protein] + AMP + H(+)</text>
        <dbReference type="Rhea" id="RHEA:36847"/>
        <dbReference type="Rhea" id="RHEA-COMP:11060"/>
        <dbReference type="Rhea" id="RHEA-COMP:11061"/>
        <dbReference type="ChEBI" id="CHEBI:15378"/>
        <dbReference type="ChEBI" id="CHEBI:30013"/>
        <dbReference type="ChEBI" id="CHEBI:57692"/>
        <dbReference type="ChEBI" id="CHEBI:74257"/>
        <dbReference type="ChEBI" id="CHEBI:456215"/>
        <dbReference type="EC" id="2.7.1.180"/>
    </reaction>
</comment>
<dbReference type="Gene3D" id="3.10.520.10">
    <property type="entry name" value="ApbE-like domains"/>
    <property type="match status" value="1"/>
</dbReference>
<evidence type="ECO:0000256" key="7">
    <source>
        <dbReference type="ARBA" id="ARBA00022827"/>
    </source>
</evidence>
<dbReference type="InterPro" id="IPR024932">
    <property type="entry name" value="ApbE"/>
</dbReference>
<evidence type="ECO:0000256" key="9">
    <source>
        <dbReference type="ARBA" id="ARBA00031306"/>
    </source>
</evidence>
<keyword evidence="12" id="KW-1185">Reference proteome</keyword>
<evidence type="ECO:0000313" key="12">
    <source>
        <dbReference type="Proteomes" id="UP001185069"/>
    </source>
</evidence>
<dbReference type="EC" id="2.7.1.180" evidence="2"/>
<evidence type="ECO:0000256" key="2">
    <source>
        <dbReference type="ARBA" id="ARBA00011955"/>
    </source>
</evidence>
<evidence type="ECO:0000313" key="11">
    <source>
        <dbReference type="EMBL" id="MDR6268438.1"/>
    </source>
</evidence>
<dbReference type="PANTHER" id="PTHR30040">
    <property type="entry name" value="THIAMINE BIOSYNTHESIS LIPOPROTEIN APBE"/>
    <property type="match status" value="1"/>
</dbReference>
<dbReference type="EMBL" id="JAVDQF010000001">
    <property type="protein sequence ID" value="MDR6268438.1"/>
    <property type="molecule type" value="Genomic_DNA"/>
</dbReference>
<sequence length="253" mass="26770">MVEDYDRGFSRFRSDSAVRRAALPGQHELPGPAAQLEPLYRSLYRLTSGAMTPLVAESLEHLGYGAEYSLRPGPGFHAAPAWSDAIDWRGTSLQTKLPVVLDLGGAGKGQLVDLIGDELAALGIPGSVIDASGDLRVRGLPAERVALEHPYAPEQAIGVVELVSGALCGSASNRRAWGDGLHHVLDGATGKPVQTVVASWAMAESAMLADGLATALFFVDHDVLATEFDFASVRVFSDGRAETSANFNGEIFQ</sequence>
<evidence type="ECO:0000256" key="4">
    <source>
        <dbReference type="ARBA" id="ARBA00022630"/>
    </source>
</evidence>
<evidence type="ECO:0000256" key="1">
    <source>
        <dbReference type="ARBA" id="ARBA00001946"/>
    </source>
</evidence>
<dbReference type="InterPro" id="IPR003374">
    <property type="entry name" value="ApbE-like_sf"/>
</dbReference>
<keyword evidence="11" id="KW-0449">Lipoprotein</keyword>
<dbReference type="SUPFAM" id="SSF143631">
    <property type="entry name" value="ApbE-like"/>
    <property type="match status" value="1"/>
</dbReference>
<gene>
    <name evidence="11" type="ORF">JOE69_000676</name>
</gene>
<comment type="caution">
    <text evidence="11">The sequence shown here is derived from an EMBL/GenBank/DDBJ whole genome shotgun (WGS) entry which is preliminary data.</text>
</comment>
<reference evidence="11 12" key="1">
    <citation type="submission" date="2023-07" db="EMBL/GenBank/DDBJ databases">
        <title>Sequencing the genomes of 1000 actinobacteria strains.</title>
        <authorList>
            <person name="Klenk H.-P."/>
        </authorList>
    </citation>
    <scope>NUCLEOTIDE SEQUENCE [LARGE SCALE GENOMIC DNA]</scope>
    <source>
        <strain evidence="11 12">DSM 14555</strain>
    </source>
</reference>
<accession>A0ABU1J7U4</accession>
<dbReference type="PANTHER" id="PTHR30040:SF2">
    <property type="entry name" value="FAD:PROTEIN FMN TRANSFERASE"/>
    <property type="match status" value="1"/>
</dbReference>
<evidence type="ECO:0000256" key="10">
    <source>
        <dbReference type="ARBA" id="ARBA00048540"/>
    </source>
</evidence>
<proteinExistence type="predicted"/>
<dbReference type="Proteomes" id="UP001185069">
    <property type="component" value="Unassembled WGS sequence"/>
</dbReference>
<evidence type="ECO:0000256" key="8">
    <source>
        <dbReference type="ARBA" id="ARBA00022842"/>
    </source>
</evidence>
<keyword evidence="7" id="KW-0274">FAD</keyword>